<proteinExistence type="predicted"/>
<dbReference type="RefSeq" id="WP_345672053.1">
    <property type="nucleotide sequence ID" value="NZ_BAABKC010000128.1"/>
</dbReference>
<dbReference type="Gene3D" id="3.40.50.720">
    <property type="entry name" value="NAD(P)-binding Rossmann-like Domain"/>
    <property type="match status" value="1"/>
</dbReference>
<evidence type="ECO:0000313" key="2">
    <source>
        <dbReference type="EMBL" id="GAA5078392.1"/>
    </source>
</evidence>
<comment type="caution">
    <text evidence="2">The sequence shown here is derived from an EMBL/GenBank/DDBJ whole genome shotgun (WGS) entry which is preliminary data.</text>
</comment>
<accession>A0ABP9LLK3</accession>
<dbReference type="PANTHER" id="PTHR43245:SF23">
    <property type="entry name" value="NAD(P)-BINDING DOMAIN-CONTAINING PROTEIN"/>
    <property type="match status" value="1"/>
</dbReference>
<organism evidence="2 3">
    <name type="scientific">Streptomyces similanensis</name>
    <dbReference type="NCBI Taxonomy" id="1274988"/>
    <lineage>
        <taxon>Bacteria</taxon>
        <taxon>Bacillati</taxon>
        <taxon>Actinomycetota</taxon>
        <taxon>Actinomycetes</taxon>
        <taxon>Kitasatosporales</taxon>
        <taxon>Streptomycetaceae</taxon>
        <taxon>Streptomyces</taxon>
    </lineage>
</organism>
<sequence>MTSILITGGQGYVGSTLVRQLAARGARVTVVDNGLVPGARICDPLVTHVAGDIREPGEWQAALRGVDAVIHLAAVVGDPACGLDTDLAWQTNYLGTVRVAEACQKAGVTSLVFASTCSNYGATEDDEEVDVWSPLNPQSVYAQSKIMAEHYLLSLGGSALTAHILRFATVHGLSDRMRFDLAVNVMTAHAVTRKEVAVHGGRQWRPFLHVQDAARALQSALGNTSPTLYNCGSGEENYQMAQIGEIIAREVPGTRVVVQEEASDPRNYRVNFERILRARRFQRRLGVIDSVREIRHAMTQGRYLDFADPKYSNYLTAKDKLTTPAATAPTAVARVFSHTTSV</sequence>
<dbReference type="InterPro" id="IPR001509">
    <property type="entry name" value="Epimerase_deHydtase"/>
</dbReference>
<dbReference type="Pfam" id="PF01370">
    <property type="entry name" value="Epimerase"/>
    <property type="match status" value="1"/>
</dbReference>
<dbReference type="CDD" id="cd08946">
    <property type="entry name" value="SDR_e"/>
    <property type="match status" value="1"/>
</dbReference>
<gene>
    <name evidence="2" type="ORF">GCM10023336_70010</name>
</gene>
<protein>
    <submittedName>
        <fullName evidence="2">NAD(P)-dependent oxidoreductase</fullName>
    </submittedName>
</protein>
<evidence type="ECO:0000313" key="3">
    <source>
        <dbReference type="Proteomes" id="UP001500124"/>
    </source>
</evidence>
<evidence type="ECO:0000259" key="1">
    <source>
        <dbReference type="Pfam" id="PF01370"/>
    </source>
</evidence>
<dbReference type="SUPFAM" id="SSF51735">
    <property type="entry name" value="NAD(P)-binding Rossmann-fold domains"/>
    <property type="match status" value="1"/>
</dbReference>
<dbReference type="PANTHER" id="PTHR43245">
    <property type="entry name" value="BIFUNCTIONAL POLYMYXIN RESISTANCE PROTEIN ARNA"/>
    <property type="match status" value="1"/>
</dbReference>
<dbReference type="InterPro" id="IPR036291">
    <property type="entry name" value="NAD(P)-bd_dom_sf"/>
</dbReference>
<feature type="domain" description="NAD-dependent epimerase/dehydratase" evidence="1">
    <location>
        <begin position="4"/>
        <end position="232"/>
    </location>
</feature>
<dbReference type="EMBL" id="BAABKC010000128">
    <property type="protein sequence ID" value="GAA5078392.1"/>
    <property type="molecule type" value="Genomic_DNA"/>
</dbReference>
<dbReference type="Proteomes" id="UP001500124">
    <property type="component" value="Unassembled WGS sequence"/>
</dbReference>
<name>A0ABP9LLK3_9ACTN</name>
<reference evidence="3" key="1">
    <citation type="journal article" date="2019" name="Int. J. Syst. Evol. Microbiol.">
        <title>The Global Catalogue of Microorganisms (GCM) 10K type strain sequencing project: providing services to taxonomists for standard genome sequencing and annotation.</title>
        <authorList>
            <consortium name="The Broad Institute Genomics Platform"/>
            <consortium name="The Broad Institute Genome Sequencing Center for Infectious Disease"/>
            <person name="Wu L."/>
            <person name="Ma J."/>
        </authorList>
    </citation>
    <scope>NUCLEOTIDE SEQUENCE [LARGE SCALE GENOMIC DNA]</scope>
    <source>
        <strain evidence="3">JCM 18410</strain>
    </source>
</reference>
<keyword evidence="3" id="KW-1185">Reference proteome</keyword>
<dbReference type="InterPro" id="IPR050177">
    <property type="entry name" value="Lipid_A_modif_metabolic_enz"/>
</dbReference>